<name>A0A510K021_9FUSO</name>
<dbReference type="RefSeq" id="WP_155282646.1">
    <property type="nucleotide sequence ID" value="NZ_AP019831.1"/>
</dbReference>
<accession>A0A510K021</accession>
<feature type="transmembrane region" description="Helical" evidence="1">
    <location>
        <begin position="21"/>
        <end position="42"/>
    </location>
</feature>
<proteinExistence type="predicted"/>
<feature type="transmembrane region" description="Helical" evidence="1">
    <location>
        <begin position="175"/>
        <end position="194"/>
    </location>
</feature>
<feature type="transmembrane region" description="Helical" evidence="1">
    <location>
        <begin position="143"/>
        <end position="163"/>
    </location>
</feature>
<organism evidence="2 3">
    <name type="scientific">Leptotrichia trevisanii</name>
    <dbReference type="NCBI Taxonomy" id="109328"/>
    <lineage>
        <taxon>Bacteria</taxon>
        <taxon>Fusobacteriati</taxon>
        <taxon>Fusobacteriota</taxon>
        <taxon>Fusobacteriia</taxon>
        <taxon>Fusobacteriales</taxon>
        <taxon>Leptotrichiaceae</taxon>
        <taxon>Leptotrichia</taxon>
    </lineage>
</organism>
<reference evidence="2 3" key="1">
    <citation type="submission" date="2019-07" db="EMBL/GenBank/DDBJ databases">
        <title>Complete Genome Sequence of Leptotrichia trevisanii Strain JMUB3870.</title>
        <authorList>
            <person name="Watanabe S."/>
            <person name="Cui L."/>
        </authorList>
    </citation>
    <scope>NUCLEOTIDE SEQUENCE [LARGE SCALE GENOMIC DNA]</scope>
    <source>
        <strain evidence="2 3">JMUB3870</strain>
    </source>
</reference>
<dbReference type="Proteomes" id="UP000422644">
    <property type="component" value="Chromosome"/>
</dbReference>
<keyword evidence="1" id="KW-1133">Transmembrane helix</keyword>
<dbReference type="AlphaFoldDB" id="A0A510K021"/>
<dbReference type="EMBL" id="AP019831">
    <property type="protein sequence ID" value="BBM44926.1"/>
    <property type="molecule type" value="Genomic_DNA"/>
</dbReference>
<evidence type="ECO:0000313" key="2">
    <source>
        <dbReference type="EMBL" id="BBM44926.1"/>
    </source>
</evidence>
<evidence type="ECO:0000256" key="1">
    <source>
        <dbReference type="SAM" id="Phobius"/>
    </source>
</evidence>
<dbReference type="InterPro" id="IPR036259">
    <property type="entry name" value="MFS_trans_sf"/>
</dbReference>
<keyword evidence="3" id="KW-1185">Reference proteome</keyword>
<feature type="transmembrane region" description="Helical" evidence="1">
    <location>
        <begin position="54"/>
        <end position="72"/>
    </location>
</feature>
<keyword evidence="1" id="KW-0812">Transmembrane</keyword>
<dbReference type="SUPFAM" id="SSF103473">
    <property type="entry name" value="MFS general substrate transporter"/>
    <property type="match status" value="1"/>
</dbReference>
<feature type="transmembrane region" description="Helical" evidence="1">
    <location>
        <begin position="226"/>
        <end position="258"/>
    </location>
</feature>
<protein>
    <submittedName>
        <fullName evidence="2">Uncharacterized protein</fullName>
    </submittedName>
</protein>
<gene>
    <name evidence="2" type="ORF">JMUB3870_1044</name>
</gene>
<keyword evidence="1" id="KW-0472">Membrane</keyword>
<evidence type="ECO:0000313" key="3">
    <source>
        <dbReference type="Proteomes" id="UP000422644"/>
    </source>
</evidence>
<sequence>MNGQTGKISVYAEKDSKYISIPWWIKGISVLITVCIAIYFAFLFAQNITQKEALTLTAAVALVFLIIFVTLLNDGSSNGFSITKYRNIFSTGDQTYRQERGKLILREDIIERKIEKPVFREKLDGKEQIVTYTFRSAKRTTSMLMMAIVTLFFPVTIALFINGFNFSRLDISASVIWFCITVPTVPIIFIRFGLQWLYDYPWIYTISENGKKKRYRKKIKIKPENVLKFILSALFSPPICFLTWFALIILIMTIYFIAFGG</sequence>